<dbReference type="Proteomes" id="UP000184774">
    <property type="component" value="Unassembled WGS sequence"/>
</dbReference>
<dbReference type="OrthoDB" id="8781634at2"/>
<dbReference type="AlphaFoldDB" id="A0A1N6M5M7"/>
<dbReference type="Gene3D" id="1.10.150.130">
    <property type="match status" value="1"/>
</dbReference>
<keyword evidence="2" id="KW-0233">DNA recombination</keyword>
<dbReference type="GO" id="GO:0006310">
    <property type="term" value="P:DNA recombination"/>
    <property type="evidence" value="ECO:0007669"/>
    <property type="project" value="UniProtKB-KW"/>
</dbReference>
<evidence type="ECO:0000256" key="2">
    <source>
        <dbReference type="ARBA" id="ARBA00023172"/>
    </source>
</evidence>
<dbReference type="InterPro" id="IPR011010">
    <property type="entry name" value="DNA_brk_join_enz"/>
</dbReference>
<evidence type="ECO:0000256" key="1">
    <source>
        <dbReference type="ARBA" id="ARBA00023125"/>
    </source>
</evidence>
<dbReference type="RefSeq" id="WP_074373221.1">
    <property type="nucleotide sequence ID" value="NZ_AP024907.1"/>
</dbReference>
<reference evidence="3 4" key="1">
    <citation type="submission" date="2016-12" db="EMBL/GenBank/DDBJ databases">
        <authorList>
            <person name="Song W.-J."/>
            <person name="Kurnit D.M."/>
        </authorList>
    </citation>
    <scope>NUCLEOTIDE SEQUENCE [LARGE SCALE GENOMIC DNA]</scope>
    <source>
        <strain evidence="3 4">CECT 9026</strain>
    </source>
</reference>
<dbReference type="GO" id="GO:0003677">
    <property type="term" value="F:DNA binding"/>
    <property type="evidence" value="ECO:0007669"/>
    <property type="project" value="UniProtKB-KW"/>
</dbReference>
<dbReference type="InterPro" id="IPR010998">
    <property type="entry name" value="Integrase_recombinase_N"/>
</dbReference>
<sequence length="389" mass="45210">MPRPRSKKYRDLPEGLYFKGNKGYVFRRVDDSWKSLGRDKSKAIALARRYNATYRVDPELSHPINTSNISAQNRKAVLPFSQFLNQIMTRYQQEEKPTPGTFADFENKVKKLKSLLGNHRGISIGIDEVNLVLDEFAVSKSNNVYNRWISFMEKVFDYAVDESVMLDNPARRKKRKPKENKQRTRLTLQEYQAIWNLAPAWLRVAMDLSLETTHAVNEICRLKYRDYEAFDQPEKEGELVVYGYLKIHRQKVKEKEASRVIIPVTGSLLKIIEESKSDGLPSPYLVHRIPERQSNEMSHYCDHITQINKKYLSRQFSYYRDAAGVKKHLPANQRPTFHEIRGLSIHLYDQAGYDPQARAAHTDSKSTAIYKAGHIHWVQVPAAEIGIRR</sequence>
<dbReference type="Gene3D" id="3.30.160.60">
    <property type="entry name" value="Classic Zinc Finger"/>
    <property type="match status" value="1"/>
</dbReference>
<keyword evidence="1" id="KW-0238">DNA-binding</keyword>
<gene>
    <name evidence="3" type="ORF">VSP9026_02419</name>
</gene>
<dbReference type="GO" id="GO:0015074">
    <property type="term" value="P:DNA integration"/>
    <property type="evidence" value="ECO:0007669"/>
    <property type="project" value="InterPro"/>
</dbReference>
<dbReference type="SUPFAM" id="SSF56349">
    <property type="entry name" value="DNA breaking-rejoining enzymes"/>
    <property type="match status" value="1"/>
</dbReference>
<organism evidence="3 4">
    <name type="scientific">Vibrio spartinae</name>
    <dbReference type="NCBI Taxonomy" id="1918945"/>
    <lineage>
        <taxon>Bacteria</taxon>
        <taxon>Pseudomonadati</taxon>
        <taxon>Pseudomonadota</taxon>
        <taxon>Gammaproteobacteria</taxon>
        <taxon>Vibrionales</taxon>
        <taxon>Vibrionaceae</taxon>
        <taxon>Vibrio</taxon>
    </lineage>
</organism>
<evidence type="ECO:0000313" key="3">
    <source>
        <dbReference type="EMBL" id="SIO94690.1"/>
    </source>
</evidence>
<evidence type="ECO:0000313" key="4">
    <source>
        <dbReference type="Proteomes" id="UP000184774"/>
    </source>
</evidence>
<protein>
    <submittedName>
        <fullName evidence="3">Uncharacterized protein</fullName>
    </submittedName>
</protein>
<dbReference type="EMBL" id="FSSB01000016">
    <property type="protein sequence ID" value="SIO94690.1"/>
    <property type="molecule type" value="Genomic_DNA"/>
</dbReference>
<name>A0A1N6M5M7_9VIBR</name>
<dbReference type="Gene3D" id="1.10.443.10">
    <property type="entry name" value="Intergrase catalytic core"/>
    <property type="match status" value="1"/>
</dbReference>
<dbReference type="InterPro" id="IPR013762">
    <property type="entry name" value="Integrase-like_cat_sf"/>
</dbReference>
<accession>A0A1N6M5M7</accession>
<proteinExistence type="predicted"/>